<proteinExistence type="predicted"/>
<name>A0ABU2TM21_9ACTN</name>
<evidence type="ECO:0000259" key="5">
    <source>
        <dbReference type="Pfam" id="PF01494"/>
    </source>
</evidence>
<dbReference type="Pfam" id="PF01494">
    <property type="entry name" value="FAD_binding_3"/>
    <property type="match status" value="1"/>
</dbReference>
<gene>
    <name evidence="6" type="ORF">RM764_03025</name>
</gene>
<dbReference type="Gene3D" id="3.50.50.60">
    <property type="entry name" value="FAD/NAD(P)-binding domain"/>
    <property type="match status" value="1"/>
</dbReference>
<reference evidence="7" key="1">
    <citation type="submission" date="2023-07" db="EMBL/GenBank/DDBJ databases">
        <title>30 novel species of actinomycetes from the DSMZ collection.</title>
        <authorList>
            <person name="Nouioui I."/>
        </authorList>
    </citation>
    <scope>NUCLEOTIDE SEQUENCE [LARGE SCALE GENOMIC DNA]</scope>
    <source>
        <strain evidence="7">DSM 41699</strain>
    </source>
</reference>
<dbReference type="InterPro" id="IPR050641">
    <property type="entry name" value="RIFMO-like"/>
</dbReference>
<evidence type="ECO:0000256" key="2">
    <source>
        <dbReference type="ARBA" id="ARBA00022630"/>
    </source>
</evidence>
<keyword evidence="3" id="KW-0274">FAD</keyword>
<feature type="domain" description="FAD-binding" evidence="5">
    <location>
        <begin position="5"/>
        <end position="370"/>
    </location>
</feature>
<dbReference type="InterPro" id="IPR002938">
    <property type="entry name" value="FAD-bd"/>
</dbReference>
<dbReference type="Pfam" id="PF21274">
    <property type="entry name" value="Rng_hyd_C"/>
    <property type="match status" value="1"/>
</dbReference>
<comment type="cofactor">
    <cofactor evidence="1">
        <name>FAD</name>
        <dbReference type="ChEBI" id="CHEBI:57692"/>
    </cofactor>
</comment>
<evidence type="ECO:0000313" key="6">
    <source>
        <dbReference type="EMBL" id="MDT0461987.1"/>
    </source>
</evidence>
<dbReference type="PANTHER" id="PTHR43004">
    <property type="entry name" value="TRK SYSTEM POTASSIUM UPTAKE PROTEIN"/>
    <property type="match status" value="1"/>
</dbReference>
<dbReference type="EMBL" id="JAVREY010000002">
    <property type="protein sequence ID" value="MDT0461987.1"/>
    <property type="molecule type" value="Genomic_DNA"/>
</dbReference>
<dbReference type="InterPro" id="IPR036188">
    <property type="entry name" value="FAD/NAD-bd_sf"/>
</dbReference>
<feature type="transmembrane region" description="Helical" evidence="4">
    <location>
        <begin position="7"/>
        <end position="26"/>
    </location>
</feature>
<accession>A0ABU2TM21</accession>
<dbReference type="RefSeq" id="WP_311691520.1">
    <property type="nucleotide sequence ID" value="NZ_JAVREY010000002.1"/>
</dbReference>
<evidence type="ECO:0000256" key="3">
    <source>
        <dbReference type="ARBA" id="ARBA00022827"/>
    </source>
</evidence>
<keyword evidence="4" id="KW-1133">Transmembrane helix</keyword>
<comment type="caution">
    <text evidence="6">The sequence shown here is derived from an EMBL/GenBank/DDBJ whole genome shotgun (WGS) entry which is preliminary data.</text>
</comment>
<keyword evidence="4" id="KW-0812">Transmembrane</keyword>
<evidence type="ECO:0000313" key="7">
    <source>
        <dbReference type="Proteomes" id="UP001183809"/>
    </source>
</evidence>
<dbReference type="SUPFAM" id="SSF51905">
    <property type="entry name" value="FAD/NAD(P)-binding domain"/>
    <property type="match status" value="1"/>
</dbReference>
<dbReference type="Proteomes" id="UP001183809">
    <property type="component" value="Unassembled WGS sequence"/>
</dbReference>
<dbReference type="PANTHER" id="PTHR43004:SF19">
    <property type="entry name" value="BINDING MONOOXYGENASE, PUTATIVE (JCVI)-RELATED"/>
    <property type="match status" value="1"/>
</dbReference>
<dbReference type="Gene3D" id="3.40.30.120">
    <property type="match status" value="1"/>
</dbReference>
<dbReference type="PRINTS" id="PR00420">
    <property type="entry name" value="RNGMNOXGNASE"/>
</dbReference>
<dbReference type="Gene3D" id="3.30.9.10">
    <property type="entry name" value="D-Amino Acid Oxidase, subunit A, domain 2"/>
    <property type="match status" value="1"/>
</dbReference>
<organism evidence="6 7">
    <name type="scientific">Streptomyces gibsoniae</name>
    <dbReference type="NCBI Taxonomy" id="3075529"/>
    <lineage>
        <taxon>Bacteria</taxon>
        <taxon>Bacillati</taxon>
        <taxon>Actinomycetota</taxon>
        <taxon>Actinomycetes</taxon>
        <taxon>Kitasatosporales</taxon>
        <taxon>Streptomycetaceae</taxon>
        <taxon>Streptomyces</taxon>
    </lineage>
</organism>
<protein>
    <submittedName>
        <fullName evidence="6">FAD-dependent oxidoreductase</fullName>
    </submittedName>
</protein>
<keyword evidence="4" id="KW-0472">Membrane</keyword>
<evidence type="ECO:0000256" key="4">
    <source>
        <dbReference type="SAM" id="Phobius"/>
    </source>
</evidence>
<sequence length="542" mass="58620">MQDERTQVLVVGGGMVGLSAAVFLAWHGVRPLLVERHAETLIHPRARGINARSVELFRQVGLEKTLFAQRGEGIVASDEDSSRMLVAESLASHDHDFVDLATGEAEGASPCEWCPIDQDRLEIALHGRAAELGAVIRFNTECEELTQDADGVTAVLYDRGTGERRTVRAAYAIAADGQRSPLRHALGIPVEGPGILLHTLSMVVEADIDAVLGGRRFGFAYLDKPEKGSVIFPHDGVKRWCFGVPYHPDQGETVEDYPEERCLELFRQAVGLPELTGRLIPQLPSDGTTVLPFVIGAHCAERFAEGRVFLAGDAARIVPPTGAFGGSTGIQDAHNLAWKLAAVLRGDAGEELLASYDAERRPVSEFTMEQAMAQMVGRTGNKAADVGGVQVHDWWSVILGYRYRSAAVLPEDDDDRPAYPPHLLTALPGTRAPHLPLERAGETVSTLDLYGPRFTLVAGAAGEAWEAAAARARETLGVDLDLYRMGRDVHDPLGHWAGRHGVKEDGAVLVRPDGFVAWRGTDATDADGRLTDALSRVLAVKR</sequence>
<evidence type="ECO:0000256" key="1">
    <source>
        <dbReference type="ARBA" id="ARBA00001974"/>
    </source>
</evidence>
<keyword evidence="7" id="KW-1185">Reference proteome</keyword>
<keyword evidence="2" id="KW-0285">Flavoprotein</keyword>